<organism evidence="4 5">
    <name type="scientific">Frondihabitans cladoniiphilus</name>
    <dbReference type="NCBI Taxonomy" id="715785"/>
    <lineage>
        <taxon>Bacteria</taxon>
        <taxon>Bacillati</taxon>
        <taxon>Actinomycetota</taxon>
        <taxon>Actinomycetes</taxon>
        <taxon>Micrococcales</taxon>
        <taxon>Microbacteriaceae</taxon>
        <taxon>Frondihabitans</taxon>
    </lineage>
</organism>
<keyword evidence="2" id="KW-0812">Transmembrane</keyword>
<accession>A0ABP8W0I5</accession>
<evidence type="ECO:0000256" key="3">
    <source>
        <dbReference type="SAM" id="SignalP"/>
    </source>
</evidence>
<name>A0ABP8W0I5_9MICO</name>
<dbReference type="Proteomes" id="UP001501295">
    <property type="component" value="Unassembled WGS sequence"/>
</dbReference>
<feature type="transmembrane region" description="Helical" evidence="2">
    <location>
        <begin position="721"/>
        <end position="739"/>
    </location>
</feature>
<feature type="region of interest" description="Disordered" evidence="1">
    <location>
        <begin position="346"/>
        <end position="380"/>
    </location>
</feature>
<keyword evidence="2" id="KW-1133">Transmembrane helix</keyword>
<feature type="compositionally biased region" description="Low complexity" evidence="1">
    <location>
        <begin position="347"/>
        <end position="357"/>
    </location>
</feature>
<feature type="chain" id="PRO_5047362866" evidence="3">
    <location>
        <begin position="29"/>
        <end position="771"/>
    </location>
</feature>
<keyword evidence="5" id="KW-1185">Reference proteome</keyword>
<reference evidence="5" key="1">
    <citation type="journal article" date="2019" name="Int. J. Syst. Evol. Microbiol.">
        <title>The Global Catalogue of Microorganisms (GCM) 10K type strain sequencing project: providing services to taxonomists for standard genome sequencing and annotation.</title>
        <authorList>
            <consortium name="The Broad Institute Genomics Platform"/>
            <consortium name="The Broad Institute Genome Sequencing Center for Infectious Disease"/>
            <person name="Wu L."/>
            <person name="Ma J."/>
        </authorList>
    </citation>
    <scope>NUCLEOTIDE SEQUENCE [LARGE SCALE GENOMIC DNA]</scope>
    <source>
        <strain evidence="5">JCM 18956</strain>
    </source>
</reference>
<comment type="caution">
    <text evidence="4">The sequence shown here is derived from an EMBL/GenBank/DDBJ whole genome shotgun (WGS) entry which is preliminary data.</text>
</comment>
<keyword evidence="2" id="KW-0472">Membrane</keyword>
<gene>
    <name evidence="4" type="ORF">GCM10025780_21100</name>
</gene>
<evidence type="ECO:0000313" key="5">
    <source>
        <dbReference type="Proteomes" id="UP001501295"/>
    </source>
</evidence>
<dbReference type="Pfam" id="PF19516">
    <property type="entry name" value="DUF6049"/>
    <property type="match status" value="1"/>
</dbReference>
<dbReference type="EMBL" id="BAABLM010000003">
    <property type="protein sequence ID" value="GAA4676273.1"/>
    <property type="molecule type" value="Genomic_DNA"/>
</dbReference>
<evidence type="ECO:0000313" key="4">
    <source>
        <dbReference type="EMBL" id="GAA4676273.1"/>
    </source>
</evidence>
<keyword evidence="3" id="KW-0732">Signal</keyword>
<feature type="compositionally biased region" description="Low complexity" evidence="1">
    <location>
        <begin position="751"/>
        <end position="771"/>
    </location>
</feature>
<protein>
    <submittedName>
        <fullName evidence="4">Uncharacterized protein</fullName>
    </submittedName>
</protein>
<dbReference type="InterPro" id="IPR046112">
    <property type="entry name" value="DUF6049"/>
</dbReference>
<proteinExistence type="predicted"/>
<sequence>MRTPSVFAAAVLAAVALAVGLPGASATAAPAAVSSAAASSAAVVAGATGATSAAGATSATAEPVAVTTATPSSTPAADAVTVQVSPQNDGVVAASSDLTVVVTVHNGTDDALDAGTLRLYLDRTTFSSRSQLDSWRGRSDSTTTDTLGGFLTSASIDAIPAGTSSAQVTVTVPWATLGLSGQDWGAKAFGVRYSSGKAAVAEEHSSIVYNPSDSFEATKLTVAVPLTVPSSTSGVISSDALAAYTSATGVLTQELKAVRGKPVAIGIDPMILASIRLLGNAAPPTAIVWLNSLVTAPNESFPLAYGDADLSALRQAGAASIPAPIDFTAQIAAQAKAFPDSYVMPGATAQATPTTTADPEHTEPATEPTATDPAIPPTSSVPTTESLLAFPYTARGIAWPLESTVAADDLDTFTTSGFSTTILSSDNVSTGSTTENAHATVAGHDALVTDDEISSLLRTTIAAGTDAQWQSDMATLSAEMATLTHERPSDARTLLATIGRGWATDGSRLEETLTALDALSWSTPSRLGDTLAATPTAGTLVAKKASSTRIAALQPLVASDAALLQFSSALKQPELVTATERVRMLALASTSWQNDVTALRAEVAKLGGSVTKTTQQVRIIEGSSINILGDRSSLPVQVANDTASTAVVVLRVVPSNYYLSVEKNNLTVTLQPNSQQRVTVPVQSVANGKVDLTFSLTSGTGVPISAPSIVAINVQAGWETLITALFAAAVVLLFGGGIYRSLRKRRRARAEAAAGTASGSSTSGASTEDSP</sequence>
<evidence type="ECO:0000256" key="1">
    <source>
        <dbReference type="SAM" id="MobiDB-lite"/>
    </source>
</evidence>
<evidence type="ECO:0000256" key="2">
    <source>
        <dbReference type="SAM" id="Phobius"/>
    </source>
</evidence>
<dbReference type="RefSeq" id="WP_345375814.1">
    <property type="nucleotide sequence ID" value="NZ_BAABLM010000003.1"/>
</dbReference>
<feature type="signal peptide" evidence="3">
    <location>
        <begin position="1"/>
        <end position="28"/>
    </location>
</feature>
<feature type="region of interest" description="Disordered" evidence="1">
    <location>
        <begin position="750"/>
        <end position="771"/>
    </location>
</feature>